<name>A0A401H897_AERPX</name>
<dbReference type="SUPFAM" id="SSF47240">
    <property type="entry name" value="Ferritin-like"/>
    <property type="match status" value="1"/>
</dbReference>
<evidence type="ECO:0000256" key="1">
    <source>
        <dbReference type="SAM" id="Phobius"/>
    </source>
</evidence>
<dbReference type="CDD" id="cd02431">
    <property type="entry name" value="Ferritin_CCC1_C"/>
    <property type="match status" value="1"/>
</dbReference>
<dbReference type="Gene3D" id="1.20.1260.10">
    <property type="match status" value="1"/>
</dbReference>
<dbReference type="GO" id="GO:0046872">
    <property type="term" value="F:metal ion binding"/>
    <property type="evidence" value="ECO:0007669"/>
    <property type="project" value="InterPro"/>
</dbReference>
<keyword evidence="1" id="KW-0472">Membrane</keyword>
<dbReference type="GO" id="GO:0016491">
    <property type="term" value="F:oxidoreductase activity"/>
    <property type="evidence" value="ECO:0007669"/>
    <property type="project" value="InterPro"/>
</dbReference>
<dbReference type="InterPro" id="IPR039376">
    <property type="entry name" value="Ferritin_CCC1_N"/>
</dbReference>
<feature type="transmembrane region" description="Helical" evidence="1">
    <location>
        <begin position="141"/>
        <end position="165"/>
    </location>
</feature>
<evidence type="ECO:0000313" key="4">
    <source>
        <dbReference type="Proteomes" id="UP000291213"/>
    </source>
</evidence>
<comment type="caution">
    <text evidence="3">The sequence shown here is derived from an EMBL/GenBank/DDBJ whole genome shotgun (WGS) entry which is preliminary data.</text>
</comment>
<dbReference type="AlphaFoldDB" id="A0A401H897"/>
<dbReference type="EMBL" id="BDMD01000015">
    <property type="protein sequence ID" value="GBF08657.1"/>
    <property type="molecule type" value="Genomic_DNA"/>
</dbReference>
<reference evidence="3 4" key="1">
    <citation type="submission" date="2017-02" db="EMBL/GenBank/DDBJ databases">
        <title>isolation and characterization of a novel temperate virus Aeropyrum globular virus 1 infecting hyperthermophilic archaeon Aeropyrum.</title>
        <authorList>
            <person name="Yumiya M."/>
            <person name="Yoshida T."/>
            <person name="Sako Y."/>
        </authorList>
    </citation>
    <scope>NUCLEOTIDE SEQUENCE [LARGE SCALE GENOMIC DNA]</scope>
    <source>
        <strain evidence="3 4">YK1-12-2013</strain>
    </source>
</reference>
<gene>
    <name evidence="3" type="ORF">apy_03820</name>
</gene>
<keyword evidence="1" id="KW-0812">Transmembrane</keyword>
<dbReference type="Proteomes" id="UP000291213">
    <property type="component" value="Unassembled WGS sequence"/>
</dbReference>
<feature type="transmembrane region" description="Helical" evidence="1">
    <location>
        <begin position="267"/>
        <end position="285"/>
    </location>
</feature>
<organism evidence="3 4">
    <name type="scientific">Aeropyrum pernix</name>
    <dbReference type="NCBI Taxonomy" id="56636"/>
    <lineage>
        <taxon>Archaea</taxon>
        <taxon>Thermoproteota</taxon>
        <taxon>Thermoprotei</taxon>
        <taxon>Desulfurococcales</taxon>
        <taxon>Desulfurococcaceae</taxon>
        <taxon>Aeropyrum</taxon>
    </lineage>
</organism>
<dbReference type="InterPro" id="IPR009078">
    <property type="entry name" value="Ferritin-like_SF"/>
</dbReference>
<dbReference type="CDD" id="cd01044">
    <property type="entry name" value="Ferritin_CCC1_N"/>
    <property type="match status" value="1"/>
</dbReference>
<proteinExistence type="predicted"/>
<dbReference type="InterPro" id="IPR003251">
    <property type="entry name" value="Rr_diiron-bd_dom"/>
</dbReference>
<feature type="transmembrane region" description="Helical" evidence="1">
    <location>
        <begin position="234"/>
        <end position="255"/>
    </location>
</feature>
<sequence length="302" mass="33783">MLTGEHLHEARRFCEDEYIDYVVYSYLSSIERDEENRRILREMAEQEYRHYEFWKELVGSDCKVNVSRIRLAVLGFMRRIMGVTFTVKFLERHEKEVIESYKRFLEHLEGETRRRLEEIIEDEISHENYLISRINENIVRYLGFIALGLADAIVEITGVHAGFLGATATTLVAGVAGLIVGLSAAISMAAAAYLQAKHESSTTAPLPSAIATGIAYFFAVVTLALPYFITHSNILAFVASVMLAVALISMFVFYSSVINESSFRREIVENLGVLFGTAAAAYIFGDVLGRIFGIGDILALLA</sequence>
<evidence type="ECO:0000259" key="2">
    <source>
        <dbReference type="Pfam" id="PF02915"/>
    </source>
</evidence>
<feature type="transmembrane region" description="Helical" evidence="1">
    <location>
        <begin position="171"/>
        <end position="194"/>
    </location>
</feature>
<dbReference type="RefSeq" id="WP_243637222.1">
    <property type="nucleotide sequence ID" value="NZ_BDMD01000015.1"/>
</dbReference>
<keyword evidence="1" id="KW-1133">Transmembrane helix</keyword>
<feature type="transmembrane region" description="Helical" evidence="1">
    <location>
        <begin position="206"/>
        <end position="228"/>
    </location>
</feature>
<protein>
    <recommendedName>
        <fullName evidence="2">Rubrerythrin diiron-binding domain-containing protein</fullName>
    </recommendedName>
</protein>
<feature type="domain" description="Rubrerythrin diiron-binding" evidence="2">
    <location>
        <begin position="16"/>
        <end position="129"/>
    </location>
</feature>
<evidence type="ECO:0000313" key="3">
    <source>
        <dbReference type="EMBL" id="GBF08657.1"/>
    </source>
</evidence>
<dbReference type="Pfam" id="PF02915">
    <property type="entry name" value="Rubrerythrin"/>
    <property type="match status" value="1"/>
</dbReference>
<dbReference type="InterPro" id="IPR012347">
    <property type="entry name" value="Ferritin-like"/>
</dbReference>
<accession>A0A401H897</accession>